<accession>A0A915WRU9</accession>
<proteinExistence type="predicted"/>
<dbReference type="Proteomes" id="UP001055553">
    <property type="component" value="Chromosome"/>
</dbReference>
<name>A0A915WRU9_9ARCH</name>
<dbReference type="EMBL" id="AP019769">
    <property type="protein sequence ID" value="BBL45624.1"/>
    <property type="molecule type" value="Genomic_DNA"/>
</dbReference>
<reference evidence="2" key="1">
    <citation type="journal article" date="2022" name="Int. J. Syst. Evol. Microbiol.">
        <title>Nanobdella aerobiophila gen. nov., sp. nov., a thermoacidophilic, obligate ectosymbiotic archaeon, and proposal of Nanobdellaceae fam. nov., Nanobdellales ord. nov. and Nanobdellia class. nov.</title>
        <authorList>
            <person name="Kato S."/>
            <person name="Ogasawara A."/>
            <person name="Itoh T."/>
            <person name="Sakai H.D."/>
            <person name="Shimizu M."/>
            <person name="Yuki M."/>
            <person name="Kaneko M."/>
            <person name="Takashina T."/>
            <person name="Ohkuma M."/>
        </authorList>
    </citation>
    <scope>NUCLEOTIDE SEQUENCE [LARGE SCALE GENOMIC DNA]</scope>
    <source>
        <strain evidence="2">MJ1</strain>
    </source>
</reference>
<dbReference type="GeneID" id="74568413"/>
<organism evidence="1 2">
    <name type="scientific">Nanobdella aerobiophila</name>
    <dbReference type="NCBI Taxonomy" id="2586965"/>
    <lineage>
        <taxon>Archaea</taxon>
        <taxon>Nanobdellota</taxon>
        <taxon>Nanobdellia</taxon>
        <taxon>Nanobdellales</taxon>
        <taxon>Nanobdellaceae</taxon>
        <taxon>Nanobdella</taxon>
    </lineage>
</organism>
<evidence type="ECO:0000313" key="2">
    <source>
        <dbReference type="Proteomes" id="UP001055553"/>
    </source>
</evidence>
<dbReference type="RefSeq" id="WP_258392940.1">
    <property type="nucleotide sequence ID" value="NZ_AP019769.1"/>
</dbReference>
<evidence type="ECO:0000313" key="1">
    <source>
        <dbReference type="EMBL" id="BBL45624.1"/>
    </source>
</evidence>
<gene>
    <name evidence="1" type="ORF">MJ1_0466</name>
</gene>
<dbReference type="AlphaFoldDB" id="A0A915WRU9"/>
<dbReference type="KEGG" id="naer:MJ1_0466"/>
<keyword evidence="2" id="KW-1185">Reference proteome</keyword>
<sequence length="284" mass="31838">MARAIIFAPILFVALFFFSICPTTTNNSISQTNSTNSTVFYFNINLGGGFSPQVFNDVGFNIPINIVTSDKNLDWSVCLAGLPNGFQVSGSNCEDSNNLGAQNFYNFVLPVNGQITLTNPNLLSSNTVPINLYECYQYKTIYFFSGCFSNQQCNFEYNIDSKGSPIMIYSFYSIPSSSGHYIVVNFYIKNNNNLFSITNNDITGDCNLNSVNLLNYSFNYDLTLYINSNQYTYTGSESFSSSSNNYYIEIPVQAGNENILYGELIFNYFVFSEQEIGELNVVNN</sequence>
<protein>
    <submittedName>
        <fullName evidence="1">Uncharacterized protein</fullName>
    </submittedName>
</protein>